<keyword evidence="4" id="KW-1185">Reference proteome</keyword>
<feature type="domain" description="AMP-dependent synthetase/ligase" evidence="1">
    <location>
        <begin position="35"/>
        <end position="401"/>
    </location>
</feature>
<dbReference type="InterPro" id="IPR042099">
    <property type="entry name" value="ANL_N_sf"/>
</dbReference>
<proteinExistence type="predicted"/>
<dbReference type="InterPro" id="IPR045851">
    <property type="entry name" value="AMP-bd_C_sf"/>
</dbReference>
<reference evidence="3 4" key="1">
    <citation type="submission" date="2018-03" db="EMBL/GenBank/DDBJ databases">
        <authorList>
            <person name="Keele B.F."/>
        </authorList>
    </citation>
    <scope>NUCLEOTIDE SEQUENCE [LARGE SCALE GENOMIC DNA]</scope>
    <source>
        <strain evidence="3 4">D20</strain>
    </source>
</reference>
<dbReference type="InterPro" id="IPR025110">
    <property type="entry name" value="AMP-bd_C"/>
</dbReference>
<reference evidence="3 4" key="2">
    <citation type="submission" date="2018-04" db="EMBL/GenBank/DDBJ databases">
        <title>Thauera lacus sp. nov., isolated from an saline lake in Inner Mongolia, China.</title>
        <authorList>
            <person name="Liang Q.-Y."/>
        </authorList>
    </citation>
    <scope>NUCLEOTIDE SEQUENCE [LARGE SCALE GENOMIC DNA]</scope>
    <source>
        <strain evidence="3 4">D20</strain>
    </source>
</reference>
<dbReference type="PANTHER" id="PTHR43767:SF11">
    <property type="entry name" value="MEDIUM-CHAIN-FATTY-ACID--COA LIGASE"/>
    <property type="match status" value="1"/>
</dbReference>
<dbReference type="CDD" id="cd12119">
    <property type="entry name" value="ttLC_FACS_AlkK_like"/>
    <property type="match status" value="1"/>
</dbReference>
<dbReference type="InterPro" id="IPR000873">
    <property type="entry name" value="AMP-dep_synth/lig_dom"/>
</dbReference>
<accession>A0A2T4IDV2</accession>
<evidence type="ECO:0000313" key="3">
    <source>
        <dbReference type="EMBL" id="PTD95944.1"/>
    </source>
</evidence>
<sequence>MKSHNIAVTPSAYSYPLLIKQLLHAPKAFALEQEIVYSDRLRMRYADLFERIGRFGSLLGELGVAQGDTVAVMDWDSHRYLEAFFAVPMYGAVLQTVNIRLSPEQIVYTLNHAGASVLLVNAEFLPLLAQIRDQLDGVRCLVLLSDDAQALPEGFAGEYEALLAGCSADFDFPDFDENTRATTFYTTGTTGLPKGVYFSHRQLVLHTLAVSAALGLSPVQGRLHRGDVYMPITPMFHVHAWGVPYVATMAGVKQVYPGRYIPDHLLRLKVAEGVTLSHCVPTILMMLLHAPAGREVDLSGWKMIIGGSALPGSLAEAALARGIDVFTGYGMSETCPILTLAQLPVDADLSAPNVDLRTKTGRPIPLVDLRTVDGNMQPQPRDGRAVGEVVVRAPWLTQGYLNNPEASEHLWEQGWLHTQDIGHIDARGYLQVTDRIKDVIKTGGEWVSSLEIEDVIARCPGVAEVAVIGIADEKWGERPAALVVVKPGATLDAAAVCEHVTRSVAAGHLSKFAVPEKVLFIDALDRTSVGKINKRALRERFA</sequence>
<protein>
    <submittedName>
        <fullName evidence="3">Long-chain fatty acid--CoA ligase</fullName>
    </submittedName>
</protein>
<comment type="caution">
    <text evidence="3">The sequence shown here is derived from an EMBL/GenBank/DDBJ whole genome shotgun (WGS) entry which is preliminary data.</text>
</comment>
<feature type="domain" description="AMP-binding enzyme C-terminal" evidence="2">
    <location>
        <begin position="451"/>
        <end position="531"/>
    </location>
</feature>
<dbReference type="AlphaFoldDB" id="A0A2T4IDV2"/>
<dbReference type="SUPFAM" id="SSF56801">
    <property type="entry name" value="Acetyl-CoA synthetase-like"/>
    <property type="match status" value="1"/>
</dbReference>
<dbReference type="NCBIfam" id="NF004837">
    <property type="entry name" value="PRK06187.1"/>
    <property type="match status" value="1"/>
</dbReference>
<dbReference type="Pfam" id="PF13193">
    <property type="entry name" value="AMP-binding_C"/>
    <property type="match status" value="1"/>
</dbReference>
<gene>
    <name evidence="3" type="ORF">C8261_11725</name>
</gene>
<dbReference type="PANTHER" id="PTHR43767">
    <property type="entry name" value="LONG-CHAIN-FATTY-ACID--COA LIGASE"/>
    <property type="match status" value="1"/>
</dbReference>
<dbReference type="RefSeq" id="WP_107493909.1">
    <property type="nucleotide sequence ID" value="NZ_PZKC01000009.1"/>
</dbReference>
<evidence type="ECO:0000259" key="2">
    <source>
        <dbReference type="Pfam" id="PF13193"/>
    </source>
</evidence>
<keyword evidence="3" id="KW-0436">Ligase</keyword>
<dbReference type="Gene3D" id="3.40.50.12780">
    <property type="entry name" value="N-terminal domain of ligase-like"/>
    <property type="match status" value="1"/>
</dbReference>
<dbReference type="OrthoDB" id="9766486at2"/>
<dbReference type="Proteomes" id="UP000241193">
    <property type="component" value="Unassembled WGS sequence"/>
</dbReference>
<evidence type="ECO:0000313" key="4">
    <source>
        <dbReference type="Proteomes" id="UP000241193"/>
    </source>
</evidence>
<dbReference type="EMBL" id="PZKC01000009">
    <property type="protein sequence ID" value="PTD95944.1"/>
    <property type="molecule type" value="Genomic_DNA"/>
</dbReference>
<dbReference type="Gene3D" id="3.30.300.30">
    <property type="match status" value="1"/>
</dbReference>
<dbReference type="Pfam" id="PF00501">
    <property type="entry name" value="AMP-binding"/>
    <property type="match status" value="1"/>
</dbReference>
<evidence type="ECO:0000259" key="1">
    <source>
        <dbReference type="Pfam" id="PF00501"/>
    </source>
</evidence>
<dbReference type="GO" id="GO:0016877">
    <property type="term" value="F:ligase activity, forming carbon-sulfur bonds"/>
    <property type="evidence" value="ECO:0007669"/>
    <property type="project" value="UniProtKB-ARBA"/>
</dbReference>
<dbReference type="InterPro" id="IPR050237">
    <property type="entry name" value="ATP-dep_AMP-bd_enzyme"/>
</dbReference>
<name>A0A2T4IDV2_9RHOO</name>
<organism evidence="3 4">
    <name type="scientific">Pseudothauera lacus</name>
    <dbReference type="NCBI Taxonomy" id="2136175"/>
    <lineage>
        <taxon>Bacteria</taxon>
        <taxon>Pseudomonadati</taxon>
        <taxon>Pseudomonadota</taxon>
        <taxon>Betaproteobacteria</taxon>
        <taxon>Rhodocyclales</taxon>
        <taxon>Zoogloeaceae</taxon>
        <taxon>Pseudothauera</taxon>
    </lineage>
</organism>